<reference evidence="1" key="1">
    <citation type="journal article" date="2023" name="Int. J. Syst. Evol. Microbiol.">
        <title>Methylocystis iwaonis sp. nov., a type II methane-oxidizing bacterium from surface soil of a rice paddy field in Japan, and emended description of the genus Methylocystis (ex Whittenbury et al. 1970) Bowman et al. 1993.</title>
        <authorList>
            <person name="Kaise H."/>
            <person name="Sawadogo J.B."/>
            <person name="Alam M.S."/>
            <person name="Ueno C."/>
            <person name="Dianou D."/>
            <person name="Shinjo R."/>
            <person name="Asakawa S."/>
        </authorList>
    </citation>
    <scope>NUCLEOTIDE SEQUENCE</scope>
    <source>
        <strain evidence="1">LMG27198</strain>
    </source>
</reference>
<evidence type="ECO:0000313" key="1">
    <source>
        <dbReference type="EMBL" id="GLI92992.1"/>
    </source>
</evidence>
<dbReference type="SUPFAM" id="SSF53098">
    <property type="entry name" value="Ribonuclease H-like"/>
    <property type="match status" value="1"/>
</dbReference>
<dbReference type="GO" id="GO:0003676">
    <property type="term" value="F:nucleic acid binding"/>
    <property type="evidence" value="ECO:0007669"/>
    <property type="project" value="InterPro"/>
</dbReference>
<dbReference type="Proteomes" id="UP001144323">
    <property type="component" value="Unassembled WGS sequence"/>
</dbReference>
<dbReference type="CDD" id="cd22992">
    <property type="entry name" value="MOC1"/>
    <property type="match status" value="1"/>
</dbReference>
<organism evidence="1 2">
    <name type="scientific">Methylocystis echinoides</name>
    <dbReference type="NCBI Taxonomy" id="29468"/>
    <lineage>
        <taxon>Bacteria</taxon>
        <taxon>Pseudomonadati</taxon>
        <taxon>Pseudomonadota</taxon>
        <taxon>Alphaproteobacteria</taxon>
        <taxon>Hyphomicrobiales</taxon>
        <taxon>Methylocystaceae</taxon>
        <taxon>Methylocystis</taxon>
    </lineage>
</organism>
<sequence length="220" mass="23120">MSNIIGIDIGATGALALLSPAGDLLEVEDMPILRDGPAGRPNLNAPLLSAIISKWEAERVIVEYVGARPGEGAVGAFSFGRCRGVVEGVCAAHGLPVAFLTPPAWKRAVGIAPGKDGAKDAARSEAIRRWPQKADLFARVKDDGRAEAALIAVHRIGRRIAGGPWRVSRVALLMLLDGDAAALRAYKCGDRASDRVAQYFLRAGLKTPQNPQSPQGQSGA</sequence>
<dbReference type="InterPro" id="IPR045290">
    <property type="entry name" value="MOC1-like"/>
</dbReference>
<gene>
    <name evidence="1" type="ORF">LMG27198_19840</name>
</gene>
<dbReference type="AlphaFoldDB" id="A0A9W6LS04"/>
<evidence type="ECO:0000313" key="2">
    <source>
        <dbReference type="Proteomes" id="UP001144323"/>
    </source>
</evidence>
<dbReference type="InterPro" id="IPR012337">
    <property type="entry name" value="RNaseH-like_sf"/>
</dbReference>
<dbReference type="PANTHER" id="PTHR36015">
    <property type="entry name" value="HOLLIDAY JUNCTION RESOLVASE MOC1, CHLOROPLASTIC-RELATED"/>
    <property type="match status" value="1"/>
</dbReference>
<proteinExistence type="predicted"/>
<dbReference type="Gene3D" id="3.30.420.10">
    <property type="entry name" value="Ribonuclease H-like superfamily/Ribonuclease H"/>
    <property type="match status" value="1"/>
</dbReference>
<keyword evidence="2" id="KW-1185">Reference proteome</keyword>
<accession>A0A9W6LS04</accession>
<comment type="caution">
    <text evidence="1">The sequence shown here is derived from an EMBL/GenBank/DDBJ whole genome shotgun (WGS) entry which is preliminary data.</text>
</comment>
<dbReference type="InterPro" id="IPR036397">
    <property type="entry name" value="RNaseH_sf"/>
</dbReference>
<protein>
    <submittedName>
        <fullName evidence="1">Uncharacterized protein</fullName>
    </submittedName>
</protein>
<dbReference type="RefSeq" id="WP_281802543.1">
    <property type="nucleotide sequence ID" value="NZ_BSEC01000001.1"/>
</dbReference>
<dbReference type="GO" id="GO:0008821">
    <property type="term" value="F:crossover junction DNA endonuclease activity"/>
    <property type="evidence" value="ECO:0007669"/>
    <property type="project" value="InterPro"/>
</dbReference>
<dbReference type="EMBL" id="BSEC01000001">
    <property type="protein sequence ID" value="GLI92992.1"/>
    <property type="molecule type" value="Genomic_DNA"/>
</dbReference>
<dbReference type="PANTHER" id="PTHR36015:SF6">
    <property type="entry name" value="HOLLIDAY JUNCTION RESOLVASE MOC1, CHLOROPLASTIC-RELATED"/>
    <property type="match status" value="1"/>
</dbReference>
<name>A0A9W6LS04_9HYPH</name>